<protein>
    <submittedName>
        <fullName evidence="2">Uncharacterized protein</fullName>
    </submittedName>
</protein>
<keyword evidence="1" id="KW-0472">Membrane</keyword>
<reference evidence="2 3" key="1">
    <citation type="submission" date="2023-01" db="EMBL/GenBank/DDBJ databases">
        <authorList>
            <person name="Kreplak J."/>
        </authorList>
    </citation>
    <scope>NUCLEOTIDE SEQUENCE [LARGE SCALE GENOMIC DNA]</scope>
</reference>
<feature type="transmembrane region" description="Helical" evidence="1">
    <location>
        <begin position="55"/>
        <end position="77"/>
    </location>
</feature>
<dbReference type="EMBL" id="OX451736">
    <property type="protein sequence ID" value="CAI8588517.1"/>
    <property type="molecule type" value="Genomic_DNA"/>
</dbReference>
<keyword evidence="1" id="KW-1133">Transmembrane helix</keyword>
<dbReference type="Proteomes" id="UP001157006">
    <property type="component" value="Chromosome 1L"/>
</dbReference>
<gene>
    <name evidence="2" type="ORF">VFH_I351400</name>
</gene>
<evidence type="ECO:0000313" key="2">
    <source>
        <dbReference type="EMBL" id="CAI8588517.1"/>
    </source>
</evidence>
<evidence type="ECO:0000313" key="3">
    <source>
        <dbReference type="Proteomes" id="UP001157006"/>
    </source>
</evidence>
<name>A0AAV0YSR8_VICFA</name>
<accession>A0AAV0YSR8</accession>
<evidence type="ECO:0000256" key="1">
    <source>
        <dbReference type="SAM" id="Phobius"/>
    </source>
</evidence>
<sequence>MFGSSSDCFVCYSHGMVDYDHENAKNNLKNRETEFSIQEWYFLPLRRQVTRGAEVLITGCLYYGFLVGSLLDIFFSFEGGKLLEEYNYLFPLLNQGKESCTCDVVGGSMTCCRLDWYWLRDGGLPAPVENQEACLAPASQAVVEVRAKVLPSGIVDQSRGMEEVEMLHVPSPFVHDLHVKKKQMEKLPGLHHFSLNAEMEDFCKSQRQRQQRLAVGRRRE</sequence>
<keyword evidence="3" id="KW-1185">Reference proteome</keyword>
<dbReference type="AlphaFoldDB" id="A0AAV0YSR8"/>
<proteinExistence type="predicted"/>
<organism evidence="2 3">
    <name type="scientific">Vicia faba</name>
    <name type="common">Broad bean</name>
    <name type="synonym">Faba vulgaris</name>
    <dbReference type="NCBI Taxonomy" id="3906"/>
    <lineage>
        <taxon>Eukaryota</taxon>
        <taxon>Viridiplantae</taxon>
        <taxon>Streptophyta</taxon>
        <taxon>Embryophyta</taxon>
        <taxon>Tracheophyta</taxon>
        <taxon>Spermatophyta</taxon>
        <taxon>Magnoliopsida</taxon>
        <taxon>eudicotyledons</taxon>
        <taxon>Gunneridae</taxon>
        <taxon>Pentapetalae</taxon>
        <taxon>rosids</taxon>
        <taxon>fabids</taxon>
        <taxon>Fabales</taxon>
        <taxon>Fabaceae</taxon>
        <taxon>Papilionoideae</taxon>
        <taxon>50 kb inversion clade</taxon>
        <taxon>NPAAA clade</taxon>
        <taxon>Hologalegina</taxon>
        <taxon>IRL clade</taxon>
        <taxon>Fabeae</taxon>
        <taxon>Vicia</taxon>
    </lineage>
</organism>
<keyword evidence="1" id="KW-0812">Transmembrane</keyword>